<name>A0A4R3N7N3_9GAMM</name>
<reference evidence="2 3" key="1">
    <citation type="submission" date="2019-03" db="EMBL/GenBank/DDBJ databases">
        <title>Genomic Encyclopedia of Type Strains, Phase IV (KMG-IV): sequencing the most valuable type-strain genomes for metagenomic binning, comparative biology and taxonomic classification.</title>
        <authorList>
            <person name="Goeker M."/>
        </authorList>
    </citation>
    <scope>NUCLEOTIDE SEQUENCE [LARGE SCALE GENOMIC DNA]</scope>
    <source>
        <strain evidence="2 3">DSM 13605</strain>
    </source>
</reference>
<dbReference type="OrthoDB" id="5787087at2"/>
<keyword evidence="1" id="KW-0175">Coiled coil</keyword>
<dbReference type="AlphaFoldDB" id="A0A4R3N7N3"/>
<dbReference type="InterPro" id="IPR038444">
    <property type="entry name" value="DUF465_sf"/>
</dbReference>
<evidence type="ECO:0000256" key="1">
    <source>
        <dbReference type="SAM" id="Coils"/>
    </source>
</evidence>
<evidence type="ECO:0008006" key="4">
    <source>
        <dbReference type="Google" id="ProtNLM"/>
    </source>
</evidence>
<protein>
    <recommendedName>
        <fullName evidence="4">DUF465 domain-containing protein</fullName>
    </recommendedName>
</protein>
<gene>
    <name evidence="2" type="ORF">EDC34_102209</name>
</gene>
<evidence type="ECO:0000313" key="3">
    <source>
        <dbReference type="Proteomes" id="UP000295414"/>
    </source>
</evidence>
<dbReference type="Pfam" id="PF04325">
    <property type="entry name" value="DUF465"/>
    <property type="match status" value="1"/>
</dbReference>
<organism evidence="2 3">
    <name type="scientific">Thermomonas haemolytica</name>
    <dbReference type="NCBI Taxonomy" id="141949"/>
    <lineage>
        <taxon>Bacteria</taxon>
        <taxon>Pseudomonadati</taxon>
        <taxon>Pseudomonadota</taxon>
        <taxon>Gammaproteobacteria</taxon>
        <taxon>Lysobacterales</taxon>
        <taxon>Lysobacteraceae</taxon>
        <taxon>Thermomonas</taxon>
    </lineage>
</organism>
<evidence type="ECO:0000313" key="2">
    <source>
        <dbReference type="EMBL" id="TCT25321.1"/>
    </source>
</evidence>
<accession>A0A4R3N7N3</accession>
<proteinExistence type="predicted"/>
<dbReference type="EMBL" id="SMAP01000002">
    <property type="protein sequence ID" value="TCT25321.1"/>
    <property type="molecule type" value="Genomic_DNA"/>
</dbReference>
<dbReference type="Proteomes" id="UP000295414">
    <property type="component" value="Unassembled WGS sequence"/>
</dbReference>
<feature type="coiled-coil region" evidence="1">
    <location>
        <begin position="10"/>
        <end position="37"/>
    </location>
</feature>
<keyword evidence="3" id="KW-1185">Reference proteome</keyword>
<sequence length="72" mass="8403">MNQPLDPAELSRLARRVAELRQEHRALDEAIARLQEGIQADELVLKRMKKHKLRLKDQIAWIENLLIPDEPA</sequence>
<dbReference type="RefSeq" id="WP_114959402.1">
    <property type="nucleotide sequence ID" value="NZ_MSZW01000036.1"/>
</dbReference>
<dbReference type="InterPro" id="IPR007420">
    <property type="entry name" value="DUF465"/>
</dbReference>
<dbReference type="Gene3D" id="6.10.280.50">
    <property type="match status" value="1"/>
</dbReference>
<comment type="caution">
    <text evidence="2">The sequence shown here is derived from an EMBL/GenBank/DDBJ whole genome shotgun (WGS) entry which is preliminary data.</text>
</comment>